<feature type="domain" description="BHLH" evidence="9">
    <location>
        <begin position="13"/>
        <end position="66"/>
    </location>
</feature>
<dbReference type="SUPFAM" id="SSF55785">
    <property type="entry name" value="PYP-like sensor domain (PAS domain)"/>
    <property type="match status" value="1"/>
</dbReference>
<evidence type="ECO:0000256" key="5">
    <source>
        <dbReference type="ARBA" id="ARBA00023163"/>
    </source>
</evidence>
<feature type="region of interest" description="Disordered" evidence="7">
    <location>
        <begin position="300"/>
        <end position="378"/>
    </location>
</feature>
<evidence type="ECO:0000256" key="7">
    <source>
        <dbReference type="SAM" id="MobiDB-lite"/>
    </source>
</evidence>
<dbReference type="GO" id="GO:0005737">
    <property type="term" value="C:cytoplasm"/>
    <property type="evidence" value="ECO:0007669"/>
    <property type="project" value="InterPro"/>
</dbReference>
<evidence type="ECO:0000259" key="9">
    <source>
        <dbReference type="PROSITE" id="PS50888"/>
    </source>
</evidence>
<dbReference type="STRING" id="50429.A0A2B4RUY0"/>
<keyword evidence="2" id="KW-0677">Repeat</keyword>
<dbReference type="PROSITE" id="PS50888">
    <property type="entry name" value="BHLH"/>
    <property type="match status" value="1"/>
</dbReference>
<evidence type="ECO:0000313" key="10">
    <source>
        <dbReference type="EMBL" id="PFX20350.1"/>
    </source>
</evidence>
<feature type="compositionally biased region" description="Basic residues" evidence="7">
    <location>
        <begin position="8"/>
        <end position="26"/>
    </location>
</feature>
<reference evidence="11" key="1">
    <citation type="journal article" date="2017" name="bioRxiv">
        <title>Comparative analysis of the genomes of Stylophora pistillata and Acropora digitifera provides evidence for extensive differences between species of corals.</title>
        <authorList>
            <person name="Voolstra C.R."/>
            <person name="Li Y."/>
            <person name="Liew Y.J."/>
            <person name="Baumgarten S."/>
            <person name="Zoccola D."/>
            <person name="Flot J.-F."/>
            <person name="Tambutte S."/>
            <person name="Allemand D."/>
            <person name="Aranda M."/>
        </authorList>
    </citation>
    <scope>NUCLEOTIDE SEQUENCE [LARGE SCALE GENOMIC DNA]</scope>
</reference>
<dbReference type="PANTHER" id="PTHR23043:SF17">
    <property type="entry name" value="PROTEIN SIMILAR"/>
    <property type="match status" value="1"/>
</dbReference>
<feature type="region of interest" description="Disordered" evidence="7">
    <location>
        <begin position="625"/>
        <end position="710"/>
    </location>
</feature>
<feature type="region of interest" description="Disordered" evidence="7">
    <location>
        <begin position="156"/>
        <end position="190"/>
    </location>
</feature>
<dbReference type="CDD" id="cd19696">
    <property type="entry name" value="bHLH-PAS_AhR_like"/>
    <property type="match status" value="1"/>
</dbReference>
<dbReference type="InterPro" id="IPR000014">
    <property type="entry name" value="PAS"/>
</dbReference>
<dbReference type="AlphaFoldDB" id="A0A2B4RUY0"/>
<dbReference type="PANTHER" id="PTHR23043">
    <property type="entry name" value="HYPOXIA-INDUCIBLE FACTOR 1 ALPHA"/>
    <property type="match status" value="1"/>
</dbReference>
<feature type="compositionally biased region" description="Low complexity" evidence="7">
    <location>
        <begin position="345"/>
        <end position="355"/>
    </location>
</feature>
<comment type="caution">
    <text evidence="10">The sequence shown here is derived from an EMBL/GenBank/DDBJ whole genome shotgun (WGS) entry which is preliminary data.</text>
</comment>
<dbReference type="CDD" id="cd00130">
    <property type="entry name" value="PAS"/>
    <property type="match status" value="1"/>
</dbReference>
<keyword evidence="11" id="KW-1185">Reference proteome</keyword>
<keyword evidence="3" id="KW-0805">Transcription regulation</keyword>
<dbReference type="PROSITE" id="PS50112">
    <property type="entry name" value="PAS"/>
    <property type="match status" value="1"/>
</dbReference>
<dbReference type="Gene3D" id="3.30.450.20">
    <property type="entry name" value="PAS domain"/>
    <property type="match status" value="1"/>
</dbReference>
<dbReference type="GO" id="GO:0005667">
    <property type="term" value="C:transcription regulator complex"/>
    <property type="evidence" value="ECO:0007669"/>
    <property type="project" value="InterPro"/>
</dbReference>
<dbReference type="OrthoDB" id="7788762at2759"/>
<evidence type="ECO:0000256" key="6">
    <source>
        <dbReference type="ARBA" id="ARBA00023242"/>
    </source>
</evidence>
<feature type="compositionally biased region" description="Low complexity" evidence="7">
    <location>
        <begin position="644"/>
        <end position="658"/>
    </location>
</feature>
<evidence type="ECO:0000256" key="4">
    <source>
        <dbReference type="ARBA" id="ARBA00023125"/>
    </source>
</evidence>
<keyword evidence="6" id="KW-0539">Nucleus</keyword>
<proteinExistence type="predicted"/>
<dbReference type="SUPFAM" id="SSF47459">
    <property type="entry name" value="HLH, helix-loop-helix DNA-binding domain"/>
    <property type="match status" value="1"/>
</dbReference>
<dbReference type="InterPro" id="IPR013767">
    <property type="entry name" value="PAS_fold"/>
</dbReference>
<dbReference type="InterPro" id="IPR035965">
    <property type="entry name" value="PAS-like_dom_sf"/>
</dbReference>
<sequence length="750" mass="83204">MDVNANSKLKRKKKTHGPGNPSKRHRDRLNAELDNLARLLPFPEEIVTKLDKISILRLTVSYLRAKSFFQVSNGRHGQEETCEELVREVEGNGVFSQLSLEALDGFIAVITQEGQLFYVSENVRDFLGYSQAAVIHQSMFKFLHIDDQDMVKSNLAWPKPSGKKTKTQIDDKDGGKLSPDNMKTGSDENDSLNRSFTCRMKCTLNHGGGFYKLFRLSGRLREIHTRKRDSQVVEYGLFAICSPANNPNSHHAGVNIKKEVALTAQKRLERSNSEPVCVRRTGLPLTGMLHSMPISRHFSMSETRSAAVSPLASPTTSTDSGHPSPDSSQGGKMLLTDSDVRSDGSEVSPPSSSNSQDVDGRPASERLLSGINNPFVNPHRMDRKRAAAFMDSMMAEDKDSTRKRSRSVADAELFLRDGVDHRSLFFRSNLPTVPEVKVENGKKKDECTQSSEVPGRRLLNNHDSRLDAAQGLVNLGNMASQFPGLCAFPPELMYPDVMFPRVDMLHDLQHLRNPFDIHNPYCLGSDPYTAALAMRRWLNNPDMLRSQLNPLLAAQSGLLSPAERLHLLKFPFGYPAPFPSPSPFDFGAAAAAAAAGLTERNLPEYAFRSLYQNGLVPDMAKSSALIETEQKQTSLSEKQARGGSSSPPSKTPSKSATPDNSKKGEVEKGKEKKEESDLDEFFEEKKKSTKERNAAKEDEDEDEKVDVVGGVKPTSVLQQTFAGIQEEFNSRLENLNKSFARSLDQNMTCP</sequence>
<dbReference type="Gene3D" id="4.10.280.10">
    <property type="entry name" value="Helix-loop-helix DNA-binding domain"/>
    <property type="match status" value="1"/>
</dbReference>
<dbReference type="Pfam" id="PF00989">
    <property type="entry name" value="PAS"/>
    <property type="match status" value="1"/>
</dbReference>
<dbReference type="InterPro" id="IPR036638">
    <property type="entry name" value="HLH_DNA-bd_sf"/>
</dbReference>
<evidence type="ECO:0000256" key="3">
    <source>
        <dbReference type="ARBA" id="ARBA00023015"/>
    </source>
</evidence>
<dbReference type="GO" id="GO:0000977">
    <property type="term" value="F:RNA polymerase II transcription regulatory region sequence-specific DNA binding"/>
    <property type="evidence" value="ECO:0007669"/>
    <property type="project" value="TreeGrafter"/>
</dbReference>
<feature type="compositionally biased region" description="Basic and acidic residues" evidence="7">
    <location>
        <begin position="660"/>
        <end position="675"/>
    </location>
</feature>
<keyword evidence="5" id="KW-0804">Transcription</keyword>
<evidence type="ECO:0000259" key="8">
    <source>
        <dbReference type="PROSITE" id="PS50112"/>
    </source>
</evidence>
<dbReference type="SMART" id="SM00091">
    <property type="entry name" value="PAS"/>
    <property type="match status" value="1"/>
</dbReference>
<comment type="subcellular location">
    <subcellularLocation>
        <location evidence="1">Nucleus</location>
    </subcellularLocation>
</comment>
<dbReference type="GO" id="GO:0000981">
    <property type="term" value="F:DNA-binding transcription factor activity, RNA polymerase II-specific"/>
    <property type="evidence" value="ECO:0007669"/>
    <property type="project" value="TreeGrafter"/>
</dbReference>
<dbReference type="EMBL" id="LSMT01000320">
    <property type="protein sequence ID" value="PFX20350.1"/>
    <property type="molecule type" value="Genomic_DNA"/>
</dbReference>
<keyword evidence="4" id="KW-0238">DNA-binding</keyword>
<dbReference type="FunFam" id="4.10.280.10:FF:000041">
    <property type="entry name" value="aryl hydrocarbon receptor repressor"/>
    <property type="match status" value="1"/>
</dbReference>
<dbReference type="Pfam" id="PF00010">
    <property type="entry name" value="HLH"/>
    <property type="match status" value="1"/>
</dbReference>
<evidence type="ECO:0000256" key="2">
    <source>
        <dbReference type="ARBA" id="ARBA00022737"/>
    </source>
</evidence>
<feature type="domain" description="PAS" evidence="8">
    <location>
        <begin position="100"/>
        <end position="155"/>
    </location>
</feature>
<dbReference type="GO" id="GO:0046983">
    <property type="term" value="F:protein dimerization activity"/>
    <property type="evidence" value="ECO:0007669"/>
    <property type="project" value="InterPro"/>
</dbReference>
<dbReference type="NCBIfam" id="TIGR00229">
    <property type="entry name" value="sensory_box"/>
    <property type="match status" value="1"/>
</dbReference>
<feature type="region of interest" description="Disordered" evidence="7">
    <location>
        <begin position="1"/>
        <end position="26"/>
    </location>
</feature>
<dbReference type="GO" id="GO:0005634">
    <property type="term" value="C:nucleus"/>
    <property type="evidence" value="ECO:0007669"/>
    <property type="project" value="UniProtKB-SubCell"/>
</dbReference>
<dbReference type="InterPro" id="IPR011598">
    <property type="entry name" value="bHLH_dom"/>
</dbReference>
<name>A0A2B4RUY0_STYPI</name>
<feature type="compositionally biased region" description="Polar residues" evidence="7">
    <location>
        <begin position="300"/>
        <end position="330"/>
    </location>
</feature>
<accession>A0A2B4RUY0</accession>
<dbReference type="InterPro" id="IPR001067">
    <property type="entry name" value="Nuc_translocat"/>
</dbReference>
<dbReference type="PRINTS" id="PR00785">
    <property type="entry name" value="NCTRNSLOCATR"/>
</dbReference>
<keyword evidence="10" id="KW-0675">Receptor</keyword>
<dbReference type="SMART" id="SM00353">
    <property type="entry name" value="HLH"/>
    <property type="match status" value="1"/>
</dbReference>
<gene>
    <name evidence="10" type="primary">Ahr</name>
    <name evidence="10" type="ORF">AWC38_SpisGene15183</name>
</gene>
<feature type="compositionally biased region" description="Basic and acidic residues" evidence="7">
    <location>
        <begin position="683"/>
        <end position="696"/>
    </location>
</feature>
<evidence type="ECO:0000313" key="11">
    <source>
        <dbReference type="Proteomes" id="UP000225706"/>
    </source>
</evidence>
<protein>
    <submittedName>
        <fullName evidence="10">Aryl hydrocarbon receptor</fullName>
    </submittedName>
</protein>
<evidence type="ECO:0000256" key="1">
    <source>
        <dbReference type="ARBA" id="ARBA00004123"/>
    </source>
</evidence>
<organism evidence="10 11">
    <name type="scientific">Stylophora pistillata</name>
    <name type="common">Smooth cauliflower coral</name>
    <dbReference type="NCBI Taxonomy" id="50429"/>
    <lineage>
        <taxon>Eukaryota</taxon>
        <taxon>Metazoa</taxon>
        <taxon>Cnidaria</taxon>
        <taxon>Anthozoa</taxon>
        <taxon>Hexacorallia</taxon>
        <taxon>Scleractinia</taxon>
        <taxon>Astrocoeniina</taxon>
        <taxon>Pocilloporidae</taxon>
        <taxon>Stylophora</taxon>
    </lineage>
</organism>
<dbReference type="Proteomes" id="UP000225706">
    <property type="component" value="Unassembled WGS sequence"/>
</dbReference>